<comment type="caution">
    <text evidence="1">The sequence shown here is derived from an EMBL/GenBank/DDBJ whole genome shotgun (WGS) entry which is preliminary data.</text>
</comment>
<sequence>MYNNADLPTFHHPSNDCSTSDPFSGSPRESKNEGSDSEADPLCEAIDPLFDAYCSSQDSNPPNALGESVDWRTISSWTPGVITPSYQEVLEGTVVFDAVSTTYPVYSDTNFDQELPPATHESMTNTGAGNYSVGVLEEMERQSFPGMTYMERSPSGPSSALSDRDGLTAWSRPGHTPSPSSDHCHHDSLGLLSNPLEHAPSRRSTKRIPEDGETTLTLRPVGGTPTVIHKPNTDIITSLLLSPSISWHKIPQERYTQRKRDRSFLQLREITFSVNNIRGFSMQNAFGRVFTGLDGRDDPVLENANGPVSCRLLFPGYPPNTRCSQIAVRNWKKESAPITRSKLTYEIAKRVKRYTDALATIPINPSTNARWTIGQGYMKFEKMYLVSVAWVSKGSLQPEIWVDTDGS</sequence>
<name>A0ACB6ZJ21_THEGA</name>
<dbReference type="Proteomes" id="UP000886501">
    <property type="component" value="Unassembled WGS sequence"/>
</dbReference>
<protein>
    <submittedName>
        <fullName evidence="1">Uncharacterized protein</fullName>
    </submittedName>
</protein>
<proteinExistence type="predicted"/>
<gene>
    <name evidence="1" type="ORF">BDM02DRAFT_3186208</name>
</gene>
<reference evidence="1" key="2">
    <citation type="journal article" date="2020" name="Nat. Commun.">
        <title>Large-scale genome sequencing of mycorrhizal fungi provides insights into the early evolution of symbiotic traits.</title>
        <authorList>
            <person name="Miyauchi S."/>
            <person name="Kiss E."/>
            <person name="Kuo A."/>
            <person name="Drula E."/>
            <person name="Kohler A."/>
            <person name="Sanchez-Garcia M."/>
            <person name="Morin E."/>
            <person name="Andreopoulos B."/>
            <person name="Barry K.W."/>
            <person name="Bonito G."/>
            <person name="Buee M."/>
            <person name="Carver A."/>
            <person name="Chen C."/>
            <person name="Cichocki N."/>
            <person name="Clum A."/>
            <person name="Culley D."/>
            <person name="Crous P.W."/>
            <person name="Fauchery L."/>
            <person name="Girlanda M."/>
            <person name="Hayes R.D."/>
            <person name="Keri Z."/>
            <person name="LaButti K."/>
            <person name="Lipzen A."/>
            <person name="Lombard V."/>
            <person name="Magnuson J."/>
            <person name="Maillard F."/>
            <person name="Murat C."/>
            <person name="Nolan M."/>
            <person name="Ohm R.A."/>
            <person name="Pangilinan J."/>
            <person name="Pereira M.F."/>
            <person name="Perotto S."/>
            <person name="Peter M."/>
            <person name="Pfister S."/>
            <person name="Riley R."/>
            <person name="Sitrit Y."/>
            <person name="Stielow J.B."/>
            <person name="Szollosi G."/>
            <person name="Zifcakova L."/>
            <person name="Stursova M."/>
            <person name="Spatafora J.W."/>
            <person name="Tedersoo L."/>
            <person name="Vaario L.M."/>
            <person name="Yamada A."/>
            <person name="Yan M."/>
            <person name="Wang P."/>
            <person name="Xu J."/>
            <person name="Bruns T."/>
            <person name="Baldrian P."/>
            <person name="Vilgalys R."/>
            <person name="Dunand C."/>
            <person name="Henrissat B."/>
            <person name="Grigoriev I.V."/>
            <person name="Hibbett D."/>
            <person name="Nagy L.G."/>
            <person name="Martin F.M."/>
        </authorList>
    </citation>
    <scope>NUCLEOTIDE SEQUENCE</scope>
    <source>
        <strain evidence="1">P2</strain>
    </source>
</reference>
<accession>A0ACB6ZJ21</accession>
<keyword evidence="2" id="KW-1185">Reference proteome</keyword>
<organism evidence="1 2">
    <name type="scientific">Thelephora ganbajun</name>
    <name type="common">Ganba fungus</name>
    <dbReference type="NCBI Taxonomy" id="370292"/>
    <lineage>
        <taxon>Eukaryota</taxon>
        <taxon>Fungi</taxon>
        <taxon>Dikarya</taxon>
        <taxon>Basidiomycota</taxon>
        <taxon>Agaricomycotina</taxon>
        <taxon>Agaricomycetes</taxon>
        <taxon>Thelephorales</taxon>
        <taxon>Thelephoraceae</taxon>
        <taxon>Thelephora</taxon>
    </lineage>
</organism>
<evidence type="ECO:0000313" key="1">
    <source>
        <dbReference type="EMBL" id="KAF9649579.1"/>
    </source>
</evidence>
<reference evidence="1" key="1">
    <citation type="submission" date="2019-10" db="EMBL/GenBank/DDBJ databases">
        <authorList>
            <consortium name="DOE Joint Genome Institute"/>
            <person name="Kuo A."/>
            <person name="Miyauchi S."/>
            <person name="Kiss E."/>
            <person name="Drula E."/>
            <person name="Kohler A."/>
            <person name="Sanchez-Garcia M."/>
            <person name="Andreopoulos B."/>
            <person name="Barry K.W."/>
            <person name="Bonito G."/>
            <person name="Buee M."/>
            <person name="Carver A."/>
            <person name="Chen C."/>
            <person name="Cichocki N."/>
            <person name="Clum A."/>
            <person name="Culley D."/>
            <person name="Crous P.W."/>
            <person name="Fauchery L."/>
            <person name="Girlanda M."/>
            <person name="Hayes R."/>
            <person name="Keri Z."/>
            <person name="Labutti K."/>
            <person name="Lipzen A."/>
            <person name="Lombard V."/>
            <person name="Magnuson J."/>
            <person name="Maillard F."/>
            <person name="Morin E."/>
            <person name="Murat C."/>
            <person name="Nolan M."/>
            <person name="Ohm R."/>
            <person name="Pangilinan J."/>
            <person name="Pereira M."/>
            <person name="Perotto S."/>
            <person name="Peter M."/>
            <person name="Riley R."/>
            <person name="Sitrit Y."/>
            <person name="Stielow B."/>
            <person name="Szollosi G."/>
            <person name="Zifcakova L."/>
            <person name="Stursova M."/>
            <person name="Spatafora J.W."/>
            <person name="Tedersoo L."/>
            <person name="Vaario L.-M."/>
            <person name="Yamada A."/>
            <person name="Yan M."/>
            <person name="Wang P."/>
            <person name="Xu J."/>
            <person name="Bruns T."/>
            <person name="Baldrian P."/>
            <person name="Vilgalys R."/>
            <person name="Henrissat B."/>
            <person name="Grigoriev I.V."/>
            <person name="Hibbett D."/>
            <person name="Nagy L.G."/>
            <person name="Martin F.M."/>
        </authorList>
    </citation>
    <scope>NUCLEOTIDE SEQUENCE</scope>
    <source>
        <strain evidence="1">P2</strain>
    </source>
</reference>
<dbReference type="EMBL" id="MU117996">
    <property type="protein sequence ID" value="KAF9649579.1"/>
    <property type="molecule type" value="Genomic_DNA"/>
</dbReference>
<evidence type="ECO:0000313" key="2">
    <source>
        <dbReference type="Proteomes" id="UP000886501"/>
    </source>
</evidence>